<dbReference type="InterPro" id="IPR007219">
    <property type="entry name" value="XnlR_reg_dom"/>
</dbReference>
<dbReference type="EMBL" id="JAPDFR010000008">
    <property type="protein sequence ID" value="KAK0384326.1"/>
    <property type="molecule type" value="Genomic_DNA"/>
</dbReference>
<evidence type="ECO:0000256" key="1">
    <source>
        <dbReference type="ARBA" id="ARBA00022723"/>
    </source>
</evidence>
<dbReference type="GO" id="GO:0003677">
    <property type="term" value="F:DNA binding"/>
    <property type="evidence" value="ECO:0007669"/>
    <property type="project" value="InterPro"/>
</dbReference>
<accession>A0AA39GC49</accession>
<organism evidence="5 6">
    <name type="scientific">Sarocladium strictum</name>
    <name type="common">Black bundle disease fungus</name>
    <name type="synonym">Acremonium strictum</name>
    <dbReference type="NCBI Taxonomy" id="5046"/>
    <lineage>
        <taxon>Eukaryota</taxon>
        <taxon>Fungi</taxon>
        <taxon>Dikarya</taxon>
        <taxon>Ascomycota</taxon>
        <taxon>Pezizomycotina</taxon>
        <taxon>Sordariomycetes</taxon>
        <taxon>Hypocreomycetidae</taxon>
        <taxon>Hypocreales</taxon>
        <taxon>Sarocladiaceae</taxon>
        <taxon>Sarocladium</taxon>
    </lineage>
</organism>
<dbReference type="InterPro" id="IPR036864">
    <property type="entry name" value="Zn2-C6_fun-type_DNA-bd_sf"/>
</dbReference>
<protein>
    <recommendedName>
        <fullName evidence="4">Zn(2)-C6 fungal-type domain-containing protein</fullName>
    </recommendedName>
</protein>
<sequence length="791" mass="87323">MPSTADALRKKANNRRAAKACLKCRRRKVRCDVTRTGGPCTNCRLDDAPCEVASRAPRKFEVDLVPSPQSTTISTPKSGPSDDSSGRMMTDHDSLARGEDLATPKQIDFLTEPQDEDVALDSATVAMDTGLDEVSYASSSTSSSSSSSGSHGFQLLDLIEDVESKTPMTATMAEPGWTNLASICNGGMIEDRVFLDFRGCFMVPARPILDEFINQYFLHIHPLLPMVGRESGFGHLLGSNGDRGSSDYQPSGWVSGLLLQSMLFAASPYVSEATIRTLGYNSLAKAKQSFYERAKLLFDFDTELDHVTVAQSALLLTFWCPNPVSSSKQQANSAWLRIAVEHARAAGADRASRLPSTSESSSGKKSKQSTKHNDALRRLWWCCIIRDRIMSLCIRRGIHITNDKFDFQSLTPFSAEELVHDVEASRVHASVTRRSLATIFVSLTELCIAMTDVCGLVYPADDVDILASSASKEDLVSRHRVAKARLNEWSQKAGEKLRGILDATETESHVGSDSVKHVILQANLLRLYYHAAVIALSNFELQLAIKTSVGRPMVTSTVRELCSSAVAIVSSMQKFLDLGVANRLPSSVVGCIALPFALHIMSVKHYESLYREYPRFAKAMKASESRLSTLMDTMKECHERYEGVEWISEVTLAALPGLEAQAAANDRQGSTPRIYEDPDVDTSSSEEVVNYLTDLITQNPLVYVRLSMTLDLGLRLDRKPHASDFPPYLQKRLFPSRDTSYESPCEMPGSEIDLPSLPSFSEEALARDRLINSWVENDRSLFYLHEIGLAP</sequence>
<dbReference type="PANTHER" id="PTHR47425:SF2">
    <property type="entry name" value="FARB-RELATED"/>
    <property type="match status" value="1"/>
</dbReference>
<feature type="compositionally biased region" description="Polar residues" evidence="3">
    <location>
        <begin position="67"/>
        <end position="83"/>
    </location>
</feature>
<dbReference type="GO" id="GO:0008270">
    <property type="term" value="F:zinc ion binding"/>
    <property type="evidence" value="ECO:0007669"/>
    <property type="project" value="InterPro"/>
</dbReference>
<dbReference type="AlphaFoldDB" id="A0AA39GC49"/>
<dbReference type="PANTHER" id="PTHR47425">
    <property type="entry name" value="FARB-RELATED"/>
    <property type="match status" value="1"/>
</dbReference>
<evidence type="ECO:0000313" key="5">
    <source>
        <dbReference type="EMBL" id="KAK0384326.1"/>
    </source>
</evidence>
<dbReference type="Pfam" id="PF00172">
    <property type="entry name" value="Zn_clus"/>
    <property type="match status" value="1"/>
</dbReference>
<evidence type="ECO:0000256" key="2">
    <source>
        <dbReference type="ARBA" id="ARBA00023242"/>
    </source>
</evidence>
<dbReference type="GO" id="GO:0006351">
    <property type="term" value="P:DNA-templated transcription"/>
    <property type="evidence" value="ECO:0007669"/>
    <property type="project" value="InterPro"/>
</dbReference>
<feature type="domain" description="Zn(2)-C6 fungal-type" evidence="4">
    <location>
        <begin position="20"/>
        <end position="52"/>
    </location>
</feature>
<evidence type="ECO:0000313" key="6">
    <source>
        <dbReference type="Proteomes" id="UP001175261"/>
    </source>
</evidence>
<dbReference type="InterPro" id="IPR052761">
    <property type="entry name" value="Fungal_Detox/Toxin_TFs"/>
</dbReference>
<dbReference type="SUPFAM" id="SSF57701">
    <property type="entry name" value="Zn2/Cys6 DNA-binding domain"/>
    <property type="match status" value="1"/>
</dbReference>
<proteinExistence type="predicted"/>
<comment type="caution">
    <text evidence="5">The sequence shown here is derived from an EMBL/GenBank/DDBJ whole genome shotgun (WGS) entry which is preliminary data.</text>
</comment>
<dbReference type="CDD" id="cd12148">
    <property type="entry name" value="fungal_TF_MHR"/>
    <property type="match status" value="1"/>
</dbReference>
<feature type="region of interest" description="Disordered" evidence="3">
    <location>
        <begin position="347"/>
        <end position="370"/>
    </location>
</feature>
<keyword evidence="1" id="KW-0479">Metal-binding</keyword>
<keyword evidence="2" id="KW-0539">Nucleus</keyword>
<keyword evidence="6" id="KW-1185">Reference proteome</keyword>
<name>A0AA39GC49_SARSR</name>
<gene>
    <name evidence="5" type="ORF">NLU13_8413</name>
</gene>
<reference evidence="5" key="1">
    <citation type="submission" date="2022-10" db="EMBL/GenBank/DDBJ databases">
        <title>Determination and structural analysis of whole genome sequence of Sarocladium strictum F4-1.</title>
        <authorList>
            <person name="Hu L."/>
            <person name="Jiang Y."/>
        </authorList>
    </citation>
    <scope>NUCLEOTIDE SEQUENCE</scope>
    <source>
        <strain evidence="5">F4-1</strain>
    </source>
</reference>
<dbReference type="InterPro" id="IPR001138">
    <property type="entry name" value="Zn2Cys6_DnaBD"/>
</dbReference>
<evidence type="ECO:0000256" key="3">
    <source>
        <dbReference type="SAM" id="MobiDB-lite"/>
    </source>
</evidence>
<dbReference type="GO" id="GO:0000981">
    <property type="term" value="F:DNA-binding transcription factor activity, RNA polymerase II-specific"/>
    <property type="evidence" value="ECO:0007669"/>
    <property type="project" value="InterPro"/>
</dbReference>
<dbReference type="CDD" id="cd00067">
    <property type="entry name" value="GAL4"/>
    <property type="match status" value="1"/>
</dbReference>
<dbReference type="Pfam" id="PF04082">
    <property type="entry name" value="Fungal_trans"/>
    <property type="match status" value="1"/>
</dbReference>
<dbReference type="PROSITE" id="PS00463">
    <property type="entry name" value="ZN2_CY6_FUNGAL_1"/>
    <property type="match status" value="1"/>
</dbReference>
<evidence type="ECO:0000259" key="4">
    <source>
        <dbReference type="PROSITE" id="PS50048"/>
    </source>
</evidence>
<dbReference type="Proteomes" id="UP001175261">
    <property type="component" value="Unassembled WGS sequence"/>
</dbReference>
<feature type="region of interest" description="Disordered" evidence="3">
    <location>
        <begin position="64"/>
        <end position="93"/>
    </location>
</feature>
<dbReference type="Gene3D" id="4.10.240.10">
    <property type="entry name" value="Zn(2)-C6 fungal-type DNA-binding domain"/>
    <property type="match status" value="1"/>
</dbReference>
<dbReference type="PROSITE" id="PS50048">
    <property type="entry name" value="ZN2_CY6_FUNGAL_2"/>
    <property type="match status" value="1"/>
</dbReference>
<dbReference type="SMART" id="SM00066">
    <property type="entry name" value="GAL4"/>
    <property type="match status" value="1"/>
</dbReference>